<evidence type="ECO:0000256" key="1">
    <source>
        <dbReference type="ARBA" id="ARBA00001946"/>
    </source>
</evidence>
<keyword evidence="10 11" id="KW-0694">RNA-binding</keyword>
<dbReference type="OrthoDB" id="9805698at2"/>
<accession>A0A521ADJ5</accession>
<dbReference type="GO" id="GO:0042245">
    <property type="term" value="P:RNA repair"/>
    <property type="evidence" value="ECO:0007669"/>
    <property type="project" value="UniProtKB-KW"/>
</dbReference>
<gene>
    <name evidence="16" type="ORF">SAMN06265218_10158</name>
</gene>
<dbReference type="RefSeq" id="WP_142712549.1">
    <property type="nucleotide sequence ID" value="NZ_FXTH01000001.1"/>
</dbReference>
<dbReference type="Pfam" id="PF13735">
    <property type="entry name" value="tRNA_NucTran2_2"/>
    <property type="match status" value="1"/>
</dbReference>
<dbReference type="GO" id="GO:0046872">
    <property type="term" value="F:metal ion binding"/>
    <property type="evidence" value="ECO:0007669"/>
    <property type="project" value="UniProtKB-KW"/>
</dbReference>
<dbReference type="SUPFAM" id="SSF81891">
    <property type="entry name" value="Poly A polymerase C-terminal region-like"/>
    <property type="match status" value="1"/>
</dbReference>
<dbReference type="InterPro" id="IPR032810">
    <property type="entry name" value="CCA-adding_enz_C"/>
</dbReference>
<dbReference type="Gene3D" id="3.30.460.10">
    <property type="entry name" value="Beta Polymerase, domain 2"/>
    <property type="match status" value="1"/>
</dbReference>
<dbReference type="Pfam" id="PF12627">
    <property type="entry name" value="PolyA_pol_RNAbd"/>
    <property type="match status" value="1"/>
</dbReference>
<evidence type="ECO:0000313" key="16">
    <source>
        <dbReference type="EMBL" id="SMO32851.1"/>
    </source>
</evidence>
<comment type="similarity">
    <text evidence="11">Belongs to the tRNA nucleotidyltransferase/poly(A) polymerase family.</text>
</comment>
<keyword evidence="3" id="KW-0819">tRNA processing</keyword>
<dbReference type="CDD" id="cd05398">
    <property type="entry name" value="NT_ClassII-CCAase"/>
    <property type="match status" value="1"/>
</dbReference>
<evidence type="ECO:0000256" key="10">
    <source>
        <dbReference type="ARBA" id="ARBA00022884"/>
    </source>
</evidence>
<comment type="cofactor">
    <cofactor evidence="1">
        <name>Mg(2+)</name>
        <dbReference type="ChEBI" id="CHEBI:18420"/>
    </cofactor>
</comment>
<evidence type="ECO:0000256" key="8">
    <source>
        <dbReference type="ARBA" id="ARBA00022840"/>
    </source>
</evidence>
<dbReference type="InterPro" id="IPR032828">
    <property type="entry name" value="PolyA_RNA-bd"/>
</dbReference>
<dbReference type="AlphaFoldDB" id="A0A521ADJ5"/>
<protein>
    <submittedName>
        <fullName evidence="16">tRNA nucleotidyltransferase (CCA-adding enzyme)</fullName>
    </submittedName>
</protein>
<keyword evidence="6" id="KW-0547">Nucleotide-binding</keyword>
<dbReference type="PANTHER" id="PTHR47545">
    <property type="entry name" value="MULTIFUNCTIONAL CCA PROTEIN"/>
    <property type="match status" value="1"/>
</dbReference>
<keyword evidence="9" id="KW-0460">Magnesium</keyword>
<dbReference type="PANTHER" id="PTHR47545:SF1">
    <property type="entry name" value="MULTIFUNCTIONAL CCA PROTEIN"/>
    <property type="match status" value="1"/>
</dbReference>
<reference evidence="16 17" key="1">
    <citation type="submission" date="2017-05" db="EMBL/GenBank/DDBJ databases">
        <authorList>
            <person name="Varghese N."/>
            <person name="Submissions S."/>
        </authorList>
    </citation>
    <scope>NUCLEOTIDE SEQUENCE [LARGE SCALE GENOMIC DNA]</scope>
    <source>
        <strain evidence="16 17">DSM 21194</strain>
    </source>
</reference>
<proteinExistence type="inferred from homology"/>
<keyword evidence="5" id="KW-0479">Metal-binding</keyword>
<dbReference type="InterPro" id="IPR003607">
    <property type="entry name" value="HD/PDEase_dom"/>
</dbReference>
<dbReference type="Gene3D" id="1.10.246.80">
    <property type="match status" value="1"/>
</dbReference>
<dbReference type="GO" id="GO:0003723">
    <property type="term" value="F:RNA binding"/>
    <property type="evidence" value="ECO:0007669"/>
    <property type="project" value="UniProtKB-KW"/>
</dbReference>
<evidence type="ECO:0000256" key="4">
    <source>
        <dbReference type="ARBA" id="ARBA00022695"/>
    </source>
</evidence>
<name>A0A521ADJ5_9BACT</name>
<evidence type="ECO:0000256" key="9">
    <source>
        <dbReference type="ARBA" id="ARBA00022842"/>
    </source>
</evidence>
<evidence type="ECO:0000259" key="13">
    <source>
        <dbReference type="Pfam" id="PF01966"/>
    </source>
</evidence>
<keyword evidence="17" id="KW-1185">Reference proteome</keyword>
<keyword evidence="7" id="KW-0692">RNA repair</keyword>
<keyword evidence="4" id="KW-0548">Nucleotidyltransferase</keyword>
<dbReference type="Pfam" id="PF01966">
    <property type="entry name" value="HD"/>
    <property type="match status" value="1"/>
</dbReference>
<dbReference type="Proteomes" id="UP000317593">
    <property type="component" value="Unassembled WGS sequence"/>
</dbReference>
<evidence type="ECO:0000259" key="12">
    <source>
        <dbReference type="Pfam" id="PF01743"/>
    </source>
</evidence>
<dbReference type="GO" id="GO:0008033">
    <property type="term" value="P:tRNA processing"/>
    <property type="evidence" value="ECO:0007669"/>
    <property type="project" value="UniProtKB-KW"/>
</dbReference>
<evidence type="ECO:0000313" key="17">
    <source>
        <dbReference type="Proteomes" id="UP000317593"/>
    </source>
</evidence>
<feature type="domain" description="HD" evidence="13">
    <location>
        <begin position="263"/>
        <end position="346"/>
    </location>
</feature>
<dbReference type="Pfam" id="PF01743">
    <property type="entry name" value="PolyA_pol"/>
    <property type="match status" value="1"/>
</dbReference>
<dbReference type="GO" id="GO:0016779">
    <property type="term" value="F:nucleotidyltransferase activity"/>
    <property type="evidence" value="ECO:0007669"/>
    <property type="project" value="UniProtKB-KW"/>
</dbReference>
<dbReference type="InterPro" id="IPR002646">
    <property type="entry name" value="PolA_pol_head_dom"/>
</dbReference>
<evidence type="ECO:0000259" key="15">
    <source>
        <dbReference type="Pfam" id="PF13735"/>
    </source>
</evidence>
<dbReference type="Gene3D" id="1.10.3090.10">
    <property type="entry name" value="cca-adding enzyme, domain 2"/>
    <property type="match status" value="1"/>
</dbReference>
<evidence type="ECO:0000256" key="5">
    <source>
        <dbReference type="ARBA" id="ARBA00022723"/>
    </source>
</evidence>
<dbReference type="InterPro" id="IPR050124">
    <property type="entry name" value="tRNA_CCA-adding_enzyme"/>
</dbReference>
<evidence type="ECO:0000256" key="7">
    <source>
        <dbReference type="ARBA" id="ARBA00022800"/>
    </source>
</evidence>
<evidence type="ECO:0000256" key="6">
    <source>
        <dbReference type="ARBA" id="ARBA00022741"/>
    </source>
</evidence>
<keyword evidence="2 11" id="KW-0808">Transferase</keyword>
<feature type="domain" description="Poly A polymerase head" evidence="12">
    <location>
        <begin position="26"/>
        <end position="157"/>
    </location>
</feature>
<feature type="domain" description="CCA-adding enzyme C-terminal" evidence="15">
    <location>
        <begin position="398"/>
        <end position="460"/>
    </location>
</feature>
<feature type="domain" description="tRNA nucleotidyltransferase/poly(A) polymerase RNA and SrmB- binding" evidence="14">
    <location>
        <begin position="185"/>
        <end position="243"/>
    </location>
</feature>
<dbReference type="SUPFAM" id="SSF81301">
    <property type="entry name" value="Nucleotidyltransferase"/>
    <property type="match status" value="1"/>
</dbReference>
<evidence type="ECO:0000256" key="3">
    <source>
        <dbReference type="ARBA" id="ARBA00022694"/>
    </source>
</evidence>
<dbReference type="GO" id="GO:0005524">
    <property type="term" value="F:ATP binding"/>
    <property type="evidence" value="ECO:0007669"/>
    <property type="project" value="UniProtKB-KW"/>
</dbReference>
<dbReference type="InterPro" id="IPR043519">
    <property type="entry name" value="NT_sf"/>
</dbReference>
<evidence type="ECO:0000256" key="11">
    <source>
        <dbReference type="RuleBase" id="RU003953"/>
    </source>
</evidence>
<dbReference type="InterPro" id="IPR006674">
    <property type="entry name" value="HD_domain"/>
</dbReference>
<sequence length="470" mass="54536">MQDIHPKHNKVFEVISKAGEEVGQDVYVVGGYVRDFYLNRTKEEKNLDIDFVTVGSGIKLARKVADLLGTDRLSVFKQFGTAHIRYRAMDLEFVGARKESYRRDSRKPIVEDGTLQDDQLRRDFTINALSWSLNRETYGQLIDPFGGIQDLKKQLIRTPVDPLTTFDDDPLRMMRAIRFATQLQFDIAKKTYRAIEEMAERIEIISKERIIEELNKIVMAPKPSVGFAHLFKTGLLHHFFPEMVKLHGVSEVRGVRHKDNFWHTLKVLDNVAEMGGDLWLRWAAIMHDIAKPATQKFVKGTGWTFHGHDAVGAQWVKRIFRRLGLPLDERMRYVRKMVRLHLRPIALVSDEVTDSAIRRLIYEAGDDIDDLMTLCRADITSKNDYKVQQYNRNFDYVEQKIEEVEKKDRMRKWKNPITGDEIMEALNIRPGPVIGDIKDAIKEAILDGDIPNEHDAAFEFMMDIKDQYID</sequence>
<dbReference type="EMBL" id="FXTH01000001">
    <property type="protein sequence ID" value="SMO32851.1"/>
    <property type="molecule type" value="Genomic_DNA"/>
</dbReference>
<dbReference type="CDD" id="cd00077">
    <property type="entry name" value="HDc"/>
    <property type="match status" value="1"/>
</dbReference>
<evidence type="ECO:0000256" key="2">
    <source>
        <dbReference type="ARBA" id="ARBA00022679"/>
    </source>
</evidence>
<evidence type="ECO:0000259" key="14">
    <source>
        <dbReference type="Pfam" id="PF12627"/>
    </source>
</evidence>
<keyword evidence="8" id="KW-0067">ATP-binding</keyword>
<organism evidence="16 17">
    <name type="scientific">Fodinibius sediminis</name>
    <dbReference type="NCBI Taxonomy" id="1214077"/>
    <lineage>
        <taxon>Bacteria</taxon>
        <taxon>Pseudomonadati</taxon>
        <taxon>Balneolota</taxon>
        <taxon>Balneolia</taxon>
        <taxon>Balneolales</taxon>
        <taxon>Balneolaceae</taxon>
        <taxon>Fodinibius</taxon>
    </lineage>
</organism>